<dbReference type="PROSITE" id="PS51257">
    <property type="entry name" value="PROKAR_LIPOPROTEIN"/>
    <property type="match status" value="1"/>
</dbReference>
<reference evidence="2 3" key="1">
    <citation type="submission" date="2024-10" db="EMBL/GenBank/DDBJ databases">
        <title>The Natural Products Discovery Center: Release of the First 8490 Sequenced Strains for Exploring Actinobacteria Biosynthetic Diversity.</title>
        <authorList>
            <person name="Kalkreuter E."/>
            <person name="Kautsar S.A."/>
            <person name="Yang D."/>
            <person name="Bader C.D."/>
            <person name="Teijaro C.N."/>
            <person name="Fluegel L."/>
            <person name="Davis C.M."/>
            <person name="Simpson J.R."/>
            <person name="Lauterbach L."/>
            <person name="Steele A.D."/>
            <person name="Gui C."/>
            <person name="Meng S."/>
            <person name="Li G."/>
            <person name="Viehrig K."/>
            <person name="Ye F."/>
            <person name="Su P."/>
            <person name="Kiefer A.F."/>
            <person name="Nichols A."/>
            <person name="Cepeda A.J."/>
            <person name="Yan W."/>
            <person name="Fan B."/>
            <person name="Jiang Y."/>
            <person name="Adhikari A."/>
            <person name="Zheng C.-J."/>
            <person name="Schuster L."/>
            <person name="Cowan T.M."/>
            <person name="Smanski M.J."/>
            <person name="Chevrette M.G."/>
            <person name="De Carvalho L.P.S."/>
            <person name="Shen B."/>
        </authorList>
    </citation>
    <scope>NUCLEOTIDE SEQUENCE [LARGE SCALE GENOMIC DNA]</scope>
    <source>
        <strain evidence="2 3">NPDC001281</strain>
    </source>
</reference>
<protein>
    <recommendedName>
        <fullName evidence="4">DUF732 domain-containing protein</fullName>
    </recommendedName>
</protein>
<keyword evidence="3" id="KW-1185">Reference proteome</keyword>
<dbReference type="EMBL" id="JBIAXI010000024">
    <property type="protein sequence ID" value="MFF4777470.1"/>
    <property type="molecule type" value="Genomic_DNA"/>
</dbReference>
<gene>
    <name evidence="2" type="ORF">ACFY05_31905</name>
</gene>
<sequence>MNQATIRAVRRVLAFAAAALALAACSPDPPPQNAHLRDQLAVAGPLSAEDYYRLVREHVPSLANRPDADLDTIGKAACEVLAMRDGWLRMIKVVADEGLSGGEAGHLAVYVVARHCPDRVDSLP</sequence>
<feature type="chain" id="PRO_5045773464" description="DUF732 domain-containing protein" evidence="1">
    <location>
        <begin position="24"/>
        <end position="124"/>
    </location>
</feature>
<evidence type="ECO:0000256" key="1">
    <source>
        <dbReference type="SAM" id="SignalP"/>
    </source>
</evidence>
<feature type="signal peptide" evidence="1">
    <location>
        <begin position="1"/>
        <end position="23"/>
    </location>
</feature>
<dbReference type="RefSeq" id="WP_387345897.1">
    <property type="nucleotide sequence ID" value="NZ_JBIAXI010000024.1"/>
</dbReference>
<name>A0ABW6VDN9_MICFU</name>
<dbReference type="Proteomes" id="UP001602119">
    <property type="component" value="Unassembled WGS sequence"/>
</dbReference>
<organism evidence="2 3">
    <name type="scientific">Microtetraspora fusca</name>
    <dbReference type="NCBI Taxonomy" id="1997"/>
    <lineage>
        <taxon>Bacteria</taxon>
        <taxon>Bacillati</taxon>
        <taxon>Actinomycetota</taxon>
        <taxon>Actinomycetes</taxon>
        <taxon>Streptosporangiales</taxon>
        <taxon>Streptosporangiaceae</taxon>
        <taxon>Microtetraspora</taxon>
    </lineage>
</organism>
<evidence type="ECO:0000313" key="3">
    <source>
        <dbReference type="Proteomes" id="UP001602119"/>
    </source>
</evidence>
<proteinExistence type="predicted"/>
<evidence type="ECO:0008006" key="4">
    <source>
        <dbReference type="Google" id="ProtNLM"/>
    </source>
</evidence>
<accession>A0ABW6VDN9</accession>
<evidence type="ECO:0000313" key="2">
    <source>
        <dbReference type="EMBL" id="MFF4777470.1"/>
    </source>
</evidence>
<comment type="caution">
    <text evidence="2">The sequence shown here is derived from an EMBL/GenBank/DDBJ whole genome shotgun (WGS) entry which is preliminary data.</text>
</comment>
<keyword evidence="1" id="KW-0732">Signal</keyword>